<evidence type="ECO:0000313" key="1">
    <source>
        <dbReference type="EMBL" id="OMO62687.1"/>
    </source>
</evidence>
<keyword evidence="2" id="KW-1185">Reference proteome</keyword>
<sequence>MAMLHIAKPHFAMLYYHMMHFHLKCPLHHFRSAMATSSIFR</sequence>
<reference evidence="2" key="1">
    <citation type="submission" date="2013-09" db="EMBL/GenBank/DDBJ databases">
        <title>Corchorus olitorius genome sequencing.</title>
        <authorList>
            <person name="Alam M."/>
            <person name="Haque M.S."/>
            <person name="Islam M.S."/>
            <person name="Emdad E.M."/>
            <person name="Islam M.M."/>
            <person name="Ahmed B."/>
            <person name="Halim A."/>
            <person name="Hossen Q.M.M."/>
            <person name="Hossain M.Z."/>
            <person name="Ahmed R."/>
            <person name="Khan M.M."/>
            <person name="Islam R."/>
            <person name="Rashid M.M."/>
            <person name="Khan S.A."/>
            <person name="Rahman M.S."/>
            <person name="Alam M."/>
            <person name="Yahiya A.S."/>
            <person name="Khan M.S."/>
            <person name="Azam M.S."/>
            <person name="Haque T."/>
            <person name="Lashkar M.Z.H."/>
            <person name="Akhand A.I."/>
            <person name="Morshed G."/>
            <person name="Roy S."/>
            <person name="Uddin K.S."/>
            <person name="Rabeya T."/>
            <person name="Hossain A.S."/>
            <person name="Chowdhury A."/>
            <person name="Snigdha A.R."/>
            <person name="Mortoza M.S."/>
            <person name="Matin S.A."/>
            <person name="Hoque S.M.E."/>
            <person name="Islam M.K."/>
            <person name="Roy D.K."/>
            <person name="Haider R."/>
            <person name="Moosa M.M."/>
            <person name="Elias S.M."/>
            <person name="Hasan A.M."/>
            <person name="Jahan S."/>
            <person name="Shafiuddin M."/>
            <person name="Mahmood N."/>
            <person name="Shommy N.S."/>
        </authorList>
    </citation>
    <scope>NUCLEOTIDE SEQUENCE [LARGE SCALE GENOMIC DNA]</scope>
    <source>
        <strain evidence="2">cv. O-4</strain>
    </source>
</reference>
<organism evidence="1 2">
    <name type="scientific">Corchorus olitorius</name>
    <dbReference type="NCBI Taxonomy" id="93759"/>
    <lineage>
        <taxon>Eukaryota</taxon>
        <taxon>Viridiplantae</taxon>
        <taxon>Streptophyta</taxon>
        <taxon>Embryophyta</taxon>
        <taxon>Tracheophyta</taxon>
        <taxon>Spermatophyta</taxon>
        <taxon>Magnoliopsida</taxon>
        <taxon>eudicotyledons</taxon>
        <taxon>Gunneridae</taxon>
        <taxon>Pentapetalae</taxon>
        <taxon>rosids</taxon>
        <taxon>malvids</taxon>
        <taxon>Malvales</taxon>
        <taxon>Malvaceae</taxon>
        <taxon>Grewioideae</taxon>
        <taxon>Apeibeae</taxon>
        <taxon>Corchorus</taxon>
    </lineage>
</organism>
<gene>
    <name evidence="1" type="ORF">COLO4_32944</name>
</gene>
<dbReference type="Proteomes" id="UP000187203">
    <property type="component" value="Unassembled WGS sequence"/>
</dbReference>
<protein>
    <submittedName>
        <fullName evidence="1">Uncharacterized protein</fullName>
    </submittedName>
</protein>
<accession>A0A1R3GXB3</accession>
<dbReference type="AlphaFoldDB" id="A0A1R3GXB3"/>
<comment type="caution">
    <text evidence="1">The sequence shown here is derived from an EMBL/GenBank/DDBJ whole genome shotgun (WGS) entry which is preliminary data.</text>
</comment>
<evidence type="ECO:0000313" key="2">
    <source>
        <dbReference type="Proteomes" id="UP000187203"/>
    </source>
</evidence>
<dbReference type="EMBL" id="AWUE01021334">
    <property type="protein sequence ID" value="OMO62687.1"/>
    <property type="molecule type" value="Genomic_DNA"/>
</dbReference>
<proteinExistence type="predicted"/>
<name>A0A1R3GXB3_9ROSI</name>